<sequence length="319" mass="36241">MSSSEYTLAGTKQAEGLWVLRAEDTVFRVSGGILSARSTVFRDMLSLPQPSTSIEDTIDGCSVIRLPDSATEVESFLRAIFDSNFFMPPPAPVDFDVVIGILRLAHKYDTQYLFRRALSHLDLLYPIDFDTCTKVHGRVFSREVHHIRFNRITTSTIVALRVASEVGAIWMLPMIYYTIVCWSSFEGVELGSAADMLAADKMLCLAAQTNFLRQTLTSYRVFAGVPHQDCTSKDCYYFSAESRNYLDYLSDEGLDVNPLRAVDRDMQLINGCPLCREYLAEAAVRFTSRRRQFWEKLPSRFGLPGWDELKEMRRAVIES</sequence>
<reference evidence="2 3" key="1">
    <citation type="journal article" date="2024" name="J Genomics">
        <title>Draft genome sequencing and assembly of Favolaschia claudopus CIRM-BRFM 2984 isolated from oak limbs.</title>
        <authorList>
            <person name="Navarro D."/>
            <person name="Drula E."/>
            <person name="Chaduli D."/>
            <person name="Cazenave R."/>
            <person name="Ahrendt S."/>
            <person name="Wang J."/>
            <person name="Lipzen A."/>
            <person name="Daum C."/>
            <person name="Barry K."/>
            <person name="Grigoriev I.V."/>
            <person name="Favel A."/>
            <person name="Rosso M.N."/>
            <person name="Martin F."/>
        </authorList>
    </citation>
    <scope>NUCLEOTIDE SEQUENCE [LARGE SCALE GENOMIC DNA]</scope>
    <source>
        <strain evidence="2 3">CIRM-BRFM 2984</strain>
    </source>
</reference>
<evidence type="ECO:0000313" key="2">
    <source>
        <dbReference type="EMBL" id="KAK6991925.1"/>
    </source>
</evidence>
<dbReference type="Pfam" id="PF00651">
    <property type="entry name" value="BTB"/>
    <property type="match status" value="1"/>
</dbReference>
<dbReference type="Gene3D" id="3.30.710.10">
    <property type="entry name" value="Potassium Channel Kv1.1, Chain A"/>
    <property type="match status" value="1"/>
</dbReference>
<accession>A0AAV9ZU69</accession>
<dbReference type="Proteomes" id="UP001362999">
    <property type="component" value="Unassembled WGS sequence"/>
</dbReference>
<dbReference type="CDD" id="cd18186">
    <property type="entry name" value="BTB_POZ_ZBTB_KLHL-like"/>
    <property type="match status" value="1"/>
</dbReference>
<evidence type="ECO:0000313" key="3">
    <source>
        <dbReference type="Proteomes" id="UP001362999"/>
    </source>
</evidence>
<evidence type="ECO:0000259" key="1">
    <source>
        <dbReference type="SMART" id="SM00225"/>
    </source>
</evidence>
<dbReference type="AlphaFoldDB" id="A0AAV9ZU69"/>
<proteinExistence type="predicted"/>
<name>A0AAV9ZU69_9AGAR</name>
<dbReference type="EMBL" id="JAWWNJ010000115">
    <property type="protein sequence ID" value="KAK6991925.1"/>
    <property type="molecule type" value="Genomic_DNA"/>
</dbReference>
<protein>
    <submittedName>
        <fullName evidence="2">BTB domain-containing protein</fullName>
    </submittedName>
</protein>
<gene>
    <name evidence="2" type="ORF">R3P38DRAFT_3409153</name>
</gene>
<organism evidence="2 3">
    <name type="scientific">Favolaschia claudopus</name>
    <dbReference type="NCBI Taxonomy" id="2862362"/>
    <lineage>
        <taxon>Eukaryota</taxon>
        <taxon>Fungi</taxon>
        <taxon>Dikarya</taxon>
        <taxon>Basidiomycota</taxon>
        <taxon>Agaricomycotina</taxon>
        <taxon>Agaricomycetes</taxon>
        <taxon>Agaricomycetidae</taxon>
        <taxon>Agaricales</taxon>
        <taxon>Marasmiineae</taxon>
        <taxon>Mycenaceae</taxon>
        <taxon>Favolaschia</taxon>
    </lineage>
</organism>
<feature type="domain" description="BTB" evidence="1">
    <location>
        <begin position="19"/>
        <end position="125"/>
    </location>
</feature>
<dbReference type="InterPro" id="IPR011333">
    <property type="entry name" value="SKP1/BTB/POZ_sf"/>
</dbReference>
<dbReference type="InterPro" id="IPR000210">
    <property type="entry name" value="BTB/POZ_dom"/>
</dbReference>
<dbReference type="SMART" id="SM00225">
    <property type="entry name" value="BTB"/>
    <property type="match status" value="1"/>
</dbReference>
<comment type="caution">
    <text evidence="2">The sequence shown here is derived from an EMBL/GenBank/DDBJ whole genome shotgun (WGS) entry which is preliminary data.</text>
</comment>
<dbReference type="SUPFAM" id="SSF54695">
    <property type="entry name" value="POZ domain"/>
    <property type="match status" value="1"/>
</dbReference>
<keyword evidence="3" id="KW-1185">Reference proteome</keyword>